<accession>A0AA92EX29</accession>
<reference evidence="2 3" key="1">
    <citation type="submission" date="2018-09" db="EMBL/GenBank/DDBJ databases">
        <title>Whole genome sequencing of Idiomarina andamanensis W-5T (LMG 29773T= JCM 31645T).</title>
        <authorList>
            <person name="Das S.K."/>
        </authorList>
    </citation>
    <scope>NUCLEOTIDE SEQUENCE [LARGE SCALE GENOMIC DNA]</scope>
    <source>
        <strain evidence="2 3">W-5T</strain>
    </source>
</reference>
<name>A0AA92EX29_9GAMM</name>
<sequence length="117" mass="13094">MLRVSGLLIALLVSSSSLAFQELRDPTAPPRVLERAGSPKLVKEKLKLQSIQWFGDQRMALIDGQWKQVGETVGSYRVTAIEMREVSLRDMRTNKDLTIRLFGFSTETPKPAAGSYL</sequence>
<dbReference type="Proteomes" id="UP000427820">
    <property type="component" value="Chromosome"/>
</dbReference>
<feature type="chain" id="PRO_5041688765" description="MSHA biogenesis protein MshK" evidence="1">
    <location>
        <begin position="20"/>
        <end position="117"/>
    </location>
</feature>
<protein>
    <recommendedName>
        <fullName evidence="4">MSHA biogenesis protein MshK</fullName>
    </recommendedName>
</protein>
<proteinExistence type="predicted"/>
<dbReference type="KEGG" id="panm:D3795_10365"/>
<dbReference type="AlphaFoldDB" id="A0AA92EX29"/>
<organism evidence="2 3">
    <name type="scientific">Pseudidiomarina andamanensis</name>
    <dbReference type="NCBI Taxonomy" id="1940690"/>
    <lineage>
        <taxon>Bacteria</taxon>
        <taxon>Pseudomonadati</taxon>
        <taxon>Pseudomonadota</taxon>
        <taxon>Gammaproteobacteria</taxon>
        <taxon>Alteromonadales</taxon>
        <taxon>Idiomarinaceae</taxon>
        <taxon>Pseudidiomarina</taxon>
    </lineage>
</organism>
<evidence type="ECO:0008006" key="4">
    <source>
        <dbReference type="Google" id="ProtNLM"/>
    </source>
</evidence>
<gene>
    <name evidence="2" type="ORF">D3795_10365</name>
</gene>
<keyword evidence="3" id="KW-1185">Reference proteome</keyword>
<dbReference type="RefSeq" id="WP_156268500.1">
    <property type="nucleotide sequence ID" value="NZ_CP032551.1"/>
</dbReference>
<evidence type="ECO:0000313" key="2">
    <source>
        <dbReference type="EMBL" id="QGT96534.1"/>
    </source>
</evidence>
<evidence type="ECO:0000256" key="1">
    <source>
        <dbReference type="SAM" id="SignalP"/>
    </source>
</evidence>
<dbReference type="EMBL" id="CP032551">
    <property type="protein sequence ID" value="QGT96534.1"/>
    <property type="molecule type" value="Genomic_DNA"/>
</dbReference>
<keyword evidence="1" id="KW-0732">Signal</keyword>
<evidence type="ECO:0000313" key="3">
    <source>
        <dbReference type="Proteomes" id="UP000427820"/>
    </source>
</evidence>
<feature type="signal peptide" evidence="1">
    <location>
        <begin position="1"/>
        <end position="19"/>
    </location>
</feature>